<sequence length="95" mass="9995">PNPTHYTMGRQNERNRRPSRDSPAGQEPEGIWEGGGEDGNPGSIGERRVGMVGCSGNCPGASDSQSGADSVSELPDGFYSSGQTLKVEEVNKEGQ</sequence>
<name>A0ACB9WXH1_CHAAC</name>
<dbReference type="Proteomes" id="UP001057452">
    <property type="component" value="Chromosome 11"/>
</dbReference>
<feature type="non-terminal residue" evidence="1">
    <location>
        <position position="95"/>
    </location>
</feature>
<reference evidence="1" key="1">
    <citation type="submission" date="2022-05" db="EMBL/GenBank/DDBJ databases">
        <title>Chromosome-level genome of Chaenocephalus aceratus.</title>
        <authorList>
            <person name="Park H."/>
        </authorList>
    </citation>
    <scope>NUCLEOTIDE SEQUENCE</scope>
    <source>
        <strain evidence="1">KU_202001</strain>
    </source>
</reference>
<gene>
    <name evidence="1" type="ORF">KUCAC02_011768</name>
</gene>
<keyword evidence="2" id="KW-1185">Reference proteome</keyword>
<feature type="non-terminal residue" evidence="1">
    <location>
        <position position="1"/>
    </location>
</feature>
<organism evidence="1 2">
    <name type="scientific">Chaenocephalus aceratus</name>
    <name type="common">Blackfin icefish</name>
    <name type="synonym">Chaenichthys aceratus</name>
    <dbReference type="NCBI Taxonomy" id="36190"/>
    <lineage>
        <taxon>Eukaryota</taxon>
        <taxon>Metazoa</taxon>
        <taxon>Chordata</taxon>
        <taxon>Craniata</taxon>
        <taxon>Vertebrata</taxon>
        <taxon>Euteleostomi</taxon>
        <taxon>Actinopterygii</taxon>
        <taxon>Neopterygii</taxon>
        <taxon>Teleostei</taxon>
        <taxon>Neoteleostei</taxon>
        <taxon>Acanthomorphata</taxon>
        <taxon>Eupercaria</taxon>
        <taxon>Perciformes</taxon>
        <taxon>Notothenioidei</taxon>
        <taxon>Channichthyidae</taxon>
        <taxon>Chaenocephalus</taxon>
    </lineage>
</organism>
<protein>
    <submittedName>
        <fullName evidence="1">Uncharacterized protein</fullName>
    </submittedName>
</protein>
<evidence type="ECO:0000313" key="1">
    <source>
        <dbReference type="EMBL" id="KAI4818427.1"/>
    </source>
</evidence>
<comment type="caution">
    <text evidence="1">The sequence shown here is derived from an EMBL/GenBank/DDBJ whole genome shotgun (WGS) entry which is preliminary data.</text>
</comment>
<accession>A0ACB9WXH1</accession>
<proteinExistence type="predicted"/>
<dbReference type="EMBL" id="CM043795">
    <property type="protein sequence ID" value="KAI4818427.1"/>
    <property type="molecule type" value="Genomic_DNA"/>
</dbReference>
<evidence type="ECO:0000313" key="2">
    <source>
        <dbReference type="Proteomes" id="UP001057452"/>
    </source>
</evidence>